<evidence type="ECO:0000313" key="2">
    <source>
        <dbReference type="Proteomes" id="UP001552427"/>
    </source>
</evidence>
<gene>
    <name evidence="1" type="ORF">AB0K40_17955</name>
</gene>
<organism evidence="1 2">
    <name type="scientific">Nonomuraea bangladeshensis</name>
    <dbReference type="NCBI Taxonomy" id="404385"/>
    <lineage>
        <taxon>Bacteria</taxon>
        <taxon>Bacillati</taxon>
        <taxon>Actinomycetota</taxon>
        <taxon>Actinomycetes</taxon>
        <taxon>Streptosporangiales</taxon>
        <taxon>Streptosporangiaceae</taxon>
        <taxon>Nonomuraea</taxon>
    </lineage>
</organism>
<comment type="caution">
    <text evidence="1">The sequence shown here is derived from an EMBL/GenBank/DDBJ whole genome shotgun (WGS) entry which is preliminary data.</text>
</comment>
<evidence type="ECO:0000313" key="1">
    <source>
        <dbReference type="EMBL" id="MEV4287393.1"/>
    </source>
</evidence>
<protein>
    <submittedName>
        <fullName evidence="1">DUF6248 family natural product biosynthesis protein</fullName>
    </submittedName>
</protein>
<dbReference type="Proteomes" id="UP001552427">
    <property type="component" value="Unassembled WGS sequence"/>
</dbReference>
<dbReference type="EMBL" id="JBFARM010000005">
    <property type="protein sequence ID" value="MEV4287393.1"/>
    <property type="molecule type" value="Genomic_DNA"/>
</dbReference>
<accession>A0ABV3H4D9</accession>
<dbReference type="Pfam" id="PF19761">
    <property type="entry name" value="DUF6248"/>
    <property type="match status" value="1"/>
</dbReference>
<proteinExistence type="predicted"/>
<keyword evidence="2" id="KW-1185">Reference proteome</keyword>
<name>A0ABV3H4D9_9ACTN</name>
<dbReference type="InterPro" id="IPR046215">
    <property type="entry name" value="DUF6248"/>
</dbReference>
<sequence length="111" mass="12900">MTPDEAAWVRANAWTEKMRRWPFLTESLAECDCMVGICSHCRDGQHQFCHRRRIKPRPEWWITNRPTNYIPPTAVWHADRACRSLCPCCPAGPPRPVPRFELAPLFDLATP</sequence>
<dbReference type="RefSeq" id="WP_364450808.1">
    <property type="nucleotide sequence ID" value="NZ_JBFARM010000005.1"/>
</dbReference>
<reference evidence="1 2" key="1">
    <citation type="submission" date="2024-06" db="EMBL/GenBank/DDBJ databases">
        <title>The Natural Products Discovery Center: Release of the First 8490 Sequenced Strains for Exploring Actinobacteria Biosynthetic Diversity.</title>
        <authorList>
            <person name="Kalkreuter E."/>
            <person name="Kautsar S.A."/>
            <person name="Yang D."/>
            <person name="Bader C.D."/>
            <person name="Teijaro C.N."/>
            <person name="Fluegel L."/>
            <person name="Davis C.M."/>
            <person name="Simpson J.R."/>
            <person name="Lauterbach L."/>
            <person name="Steele A.D."/>
            <person name="Gui C."/>
            <person name="Meng S."/>
            <person name="Li G."/>
            <person name="Viehrig K."/>
            <person name="Ye F."/>
            <person name="Su P."/>
            <person name="Kiefer A.F."/>
            <person name="Nichols A."/>
            <person name="Cepeda A.J."/>
            <person name="Yan W."/>
            <person name="Fan B."/>
            <person name="Jiang Y."/>
            <person name="Adhikari A."/>
            <person name="Zheng C.-J."/>
            <person name="Schuster L."/>
            <person name="Cowan T.M."/>
            <person name="Smanski M.J."/>
            <person name="Chevrette M.G."/>
            <person name="De Carvalho L.P.S."/>
            <person name="Shen B."/>
        </authorList>
    </citation>
    <scope>NUCLEOTIDE SEQUENCE [LARGE SCALE GENOMIC DNA]</scope>
    <source>
        <strain evidence="1 2">NPDC049574</strain>
    </source>
</reference>